<comment type="caution">
    <text evidence="4">The sequence shown here is derived from an EMBL/GenBank/DDBJ whole genome shotgun (WGS) entry which is preliminary data.</text>
</comment>
<dbReference type="Pfam" id="PF16344">
    <property type="entry name" value="FecR_C"/>
    <property type="match status" value="1"/>
</dbReference>
<evidence type="ECO:0000256" key="1">
    <source>
        <dbReference type="SAM" id="Phobius"/>
    </source>
</evidence>
<evidence type="ECO:0000259" key="3">
    <source>
        <dbReference type="Pfam" id="PF16344"/>
    </source>
</evidence>
<dbReference type="GO" id="GO:0016989">
    <property type="term" value="F:sigma factor antagonist activity"/>
    <property type="evidence" value="ECO:0007669"/>
    <property type="project" value="TreeGrafter"/>
</dbReference>
<feature type="domain" description="Protein FecR C-terminal" evidence="3">
    <location>
        <begin position="286"/>
        <end position="354"/>
    </location>
</feature>
<keyword evidence="1" id="KW-0812">Transmembrane</keyword>
<reference evidence="4" key="1">
    <citation type="submission" date="2022-10" db="EMBL/GenBank/DDBJ databases">
        <authorList>
            <person name="Yu W.X."/>
        </authorList>
    </citation>
    <scope>NUCLEOTIDE SEQUENCE</scope>
    <source>
        <strain evidence="4">D04</strain>
    </source>
</reference>
<name>A0AAE3MC60_9BACT</name>
<protein>
    <submittedName>
        <fullName evidence="4">FecR family protein</fullName>
    </submittedName>
</protein>
<accession>A0AAE3MC60</accession>
<dbReference type="InterPro" id="IPR012373">
    <property type="entry name" value="Ferrdict_sens_TM"/>
</dbReference>
<keyword evidence="1" id="KW-1133">Transmembrane helix</keyword>
<dbReference type="Pfam" id="PF04773">
    <property type="entry name" value="FecR"/>
    <property type="match status" value="1"/>
</dbReference>
<dbReference type="Proteomes" id="UP001207408">
    <property type="component" value="Unassembled WGS sequence"/>
</dbReference>
<sequence>MDFSVSDHIKVLLTKYILKEQLSDDEIAEVEAWINISEENKRLIKNIENSLFVEKAIMSNHEEEASKSYEQFSRRANMKPQKIKWIYTAASIAAIFIIGLFIYQINMTSYDIPPIKTGMSKAVIESKGGQLEEVQNVAYVEVKDSTYTILKVPRGGEIEVRLSEGTVIHLYSESCLVIPEDFNAINRRVEINGEGYFKVAHDKNSPFVVKTSQTQVKVLGTEFKIMDYGEKAKTIVTLVRGKVEVSNKDNTVLMTPNMRTEVADQGEIVINNLNKLTVSAVENGNLIYTDKSLEEIMTSLSRIYDVNIKFDKQELKNIRFTINVSRKKNLKELLSIIEKVEKVDFSYKENVVHIH</sequence>
<dbReference type="PANTHER" id="PTHR30273">
    <property type="entry name" value="PERIPLASMIC SIGNAL SENSOR AND SIGMA FACTOR ACTIVATOR FECR-RELATED"/>
    <property type="match status" value="1"/>
</dbReference>
<proteinExistence type="predicted"/>
<feature type="transmembrane region" description="Helical" evidence="1">
    <location>
        <begin position="85"/>
        <end position="105"/>
    </location>
</feature>
<evidence type="ECO:0000313" key="5">
    <source>
        <dbReference type="Proteomes" id="UP001207408"/>
    </source>
</evidence>
<dbReference type="PIRSF" id="PIRSF018266">
    <property type="entry name" value="FecR"/>
    <property type="match status" value="1"/>
</dbReference>
<evidence type="ECO:0000313" key="4">
    <source>
        <dbReference type="EMBL" id="MCW3804751.1"/>
    </source>
</evidence>
<dbReference type="Gene3D" id="2.60.120.1440">
    <property type="match status" value="1"/>
</dbReference>
<keyword evidence="1" id="KW-0472">Membrane</keyword>
<dbReference type="AlphaFoldDB" id="A0AAE3MC60"/>
<evidence type="ECO:0000259" key="2">
    <source>
        <dbReference type="Pfam" id="PF04773"/>
    </source>
</evidence>
<organism evidence="4 5">
    <name type="scientific">Plebeiibacterium marinum</name>
    <dbReference type="NCBI Taxonomy" id="2992111"/>
    <lineage>
        <taxon>Bacteria</taxon>
        <taxon>Pseudomonadati</taxon>
        <taxon>Bacteroidota</taxon>
        <taxon>Bacteroidia</taxon>
        <taxon>Marinilabiliales</taxon>
        <taxon>Marinilabiliaceae</taxon>
        <taxon>Plebeiibacterium</taxon>
    </lineage>
</organism>
<dbReference type="RefSeq" id="WP_301197973.1">
    <property type="nucleotide sequence ID" value="NZ_JAPDPI010000005.1"/>
</dbReference>
<dbReference type="InterPro" id="IPR032508">
    <property type="entry name" value="FecR_C"/>
</dbReference>
<dbReference type="InterPro" id="IPR006860">
    <property type="entry name" value="FecR"/>
</dbReference>
<dbReference type="Gene3D" id="3.55.50.30">
    <property type="match status" value="1"/>
</dbReference>
<dbReference type="PANTHER" id="PTHR30273:SF2">
    <property type="entry name" value="PROTEIN FECR"/>
    <property type="match status" value="1"/>
</dbReference>
<feature type="domain" description="FecR protein" evidence="2">
    <location>
        <begin position="151"/>
        <end position="244"/>
    </location>
</feature>
<dbReference type="EMBL" id="JAPDPI010000005">
    <property type="protein sequence ID" value="MCW3804751.1"/>
    <property type="molecule type" value="Genomic_DNA"/>
</dbReference>
<keyword evidence="5" id="KW-1185">Reference proteome</keyword>
<gene>
    <name evidence="4" type="ORF">OM074_03875</name>
</gene>